<feature type="region of interest" description="Disordered" evidence="1">
    <location>
        <begin position="42"/>
        <end position="66"/>
    </location>
</feature>
<dbReference type="GO" id="GO:0043161">
    <property type="term" value="P:proteasome-mediated ubiquitin-dependent protein catabolic process"/>
    <property type="evidence" value="ECO:0007669"/>
    <property type="project" value="TreeGrafter"/>
</dbReference>
<feature type="compositionally biased region" description="Low complexity" evidence="1">
    <location>
        <begin position="44"/>
        <end position="55"/>
    </location>
</feature>
<dbReference type="AlphaFoldDB" id="A0A7R8CEK3"/>
<dbReference type="GO" id="GO:0070936">
    <property type="term" value="P:protein K48-linked ubiquitination"/>
    <property type="evidence" value="ECO:0007669"/>
    <property type="project" value="TreeGrafter"/>
</dbReference>
<evidence type="ECO:0000256" key="1">
    <source>
        <dbReference type="SAM" id="MobiDB-lite"/>
    </source>
</evidence>
<keyword evidence="4" id="KW-1185">Reference proteome</keyword>
<dbReference type="Pfam" id="PF22968">
    <property type="entry name" value="RNF34L-like_3rd"/>
    <property type="match status" value="1"/>
</dbReference>
<name>A0A7R8CEK3_LEPSM</name>
<proteinExistence type="predicted"/>
<protein>
    <submittedName>
        <fullName evidence="3">RNF34</fullName>
        <ecNumber evidence="3">2.3.2.31</ecNumber>
    </submittedName>
</protein>
<dbReference type="GO" id="GO:1902042">
    <property type="term" value="P:negative regulation of extrinsic apoptotic signaling pathway via death domain receptors"/>
    <property type="evidence" value="ECO:0007669"/>
    <property type="project" value="TreeGrafter"/>
</dbReference>
<keyword evidence="3" id="KW-0808">Transferase</keyword>
<feature type="domain" description="RNF34/RFFL HeH" evidence="2">
    <location>
        <begin position="83"/>
        <end position="125"/>
    </location>
</feature>
<dbReference type="InterPro" id="IPR013083">
    <property type="entry name" value="Znf_RING/FYVE/PHD"/>
</dbReference>
<dbReference type="EC" id="2.3.2.31" evidence="3"/>
<dbReference type="PANTHER" id="PTHR14879:SF15">
    <property type="entry name" value="E3 UBIQUITIN-PROTEIN LIGASE RIFIFYLIN-LIKE PROTEIN"/>
    <property type="match status" value="1"/>
</dbReference>
<evidence type="ECO:0000259" key="2">
    <source>
        <dbReference type="Pfam" id="PF22968"/>
    </source>
</evidence>
<dbReference type="SUPFAM" id="SSF57850">
    <property type="entry name" value="RING/U-box"/>
    <property type="match status" value="1"/>
</dbReference>
<dbReference type="PANTHER" id="PTHR14879">
    <property type="entry name" value="CASPASE REGULATOR, RING FINGER DOMAIN-CONTAINING"/>
    <property type="match status" value="1"/>
</dbReference>
<dbReference type="Proteomes" id="UP000675881">
    <property type="component" value="Chromosome 10"/>
</dbReference>
<keyword evidence="3" id="KW-0012">Acyltransferase</keyword>
<dbReference type="Gene3D" id="3.30.40.10">
    <property type="entry name" value="Zinc/RING finger domain, C3HC4 (zinc finger)"/>
    <property type="match status" value="1"/>
</dbReference>
<sequence>MSKPTGLGLFGALGSSLSERVNRATAEISIYVDLLDKTFSPGGRPYAPRPSSASPEKNNVVTSSPKRFSHQELVQLSEIETEDDLLELSVKQMKEILALNRVMFKGVIEKEELLKIVRRLWLQDKRNNEDKDTMDDEELCKICMDSKVDCVMLECGHISLLKAIVMNTSTYTTISESLKPPHNTHRGY</sequence>
<dbReference type="EMBL" id="HG994589">
    <property type="protein sequence ID" value="CAF2791931.1"/>
    <property type="molecule type" value="Genomic_DNA"/>
</dbReference>
<organism evidence="3 4">
    <name type="scientific">Lepeophtheirus salmonis</name>
    <name type="common">Salmon louse</name>
    <name type="synonym">Caligus salmonis</name>
    <dbReference type="NCBI Taxonomy" id="72036"/>
    <lineage>
        <taxon>Eukaryota</taxon>
        <taxon>Metazoa</taxon>
        <taxon>Ecdysozoa</taxon>
        <taxon>Arthropoda</taxon>
        <taxon>Crustacea</taxon>
        <taxon>Multicrustacea</taxon>
        <taxon>Hexanauplia</taxon>
        <taxon>Copepoda</taxon>
        <taxon>Siphonostomatoida</taxon>
        <taxon>Caligidae</taxon>
        <taxon>Lepeophtheirus</taxon>
    </lineage>
</organism>
<feature type="compositionally biased region" description="Polar residues" evidence="1">
    <location>
        <begin position="56"/>
        <end position="66"/>
    </location>
</feature>
<evidence type="ECO:0000313" key="3">
    <source>
        <dbReference type="EMBL" id="CAF2791931.1"/>
    </source>
</evidence>
<dbReference type="GO" id="GO:0005886">
    <property type="term" value="C:plasma membrane"/>
    <property type="evidence" value="ECO:0007669"/>
    <property type="project" value="TreeGrafter"/>
</dbReference>
<dbReference type="InterPro" id="IPR051728">
    <property type="entry name" value="RING-FYVE_E3_ubiquitin-ligase"/>
</dbReference>
<dbReference type="GO" id="GO:0061630">
    <property type="term" value="F:ubiquitin protein ligase activity"/>
    <property type="evidence" value="ECO:0007669"/>
    <property type="project" value="UniProtKB-EC"/>
</dbReference>
<reference evidence="3" key="1">
    <citation type="submission" date="2021-02" db="EMBL/GenBank/DDBJ databases">
        <authorList>
            <person name="Bekaert M."/>
        </authorList>
    </citation>
    <scope>NUCLEOTIDE SEQUENCE</scope>
    <source>
        <strain evidence="3">IoA-00</strain>
    </source>
</reference>
<gene>
    <name evidence="3" type="ORF">LSAA_2560</name>
</gene>
<accession>A0A7R8CEK3</accession>
<dbReference type="GO" id="GO:0005737">
    <property type="term" value="C:cytoplasm"/>
    <property type="evidence" value="ECO:0007669"/>
    <property type="project" value="TreeGrafter"/>
</dbReference>
<dbReference type="OrthoDB" id="3045089at2759"/>
<evidence type="ECO:0000313" key="4">
    <source>
        <dbReference type="Proteomes" id="UP000675881"/>
    </source>
</evidence>
<dbReference type="InterPro" id="IPR055111">
    <property type="entry name" value="RNF34_RFFL_HeH"/>
</dbReference>